<dbReference type="Gene3D" id="1.20.1260.10">
    <property type="match status" value="1"/>
</dbReference>
<dbReference type="HOGENOM" id="CLU_2968573_0_0_2"/>
<dbReference type="KEGG" id="nga:Ngar_c30070"/>
<dbReference type="STRING" id="1237085.Ngar_c30070"/>
<protein>
    <submittedName>
        <fullName evidence="1">Uncharacterized protein</fullName>
    </submittedName>
</protein>
<dbReference type="Proteomes" id="UP000008037">
    <property type="component" value="Chromosome"/>
</dbReference>
<evidence type="ECO:0000313" key="2">
    <source>
        <dbReference type="Proteomes" id="UP000008037"/>
    </source>
</evidence>
<keyword evidence="2" id="KW-1185">Reference proteome</keyword>
<dbReference type="EMBL" id="CP002408">
    <property type="protein sequence ID" value="AFU59925.1"/>
    <property type="molecule type" value="Genomic_DNA"/>
</dbReference>
<dbReference type="InterPro" id="IPR012347">
    <property type="entry name" value="Ferritin-like"/>
</dbReference>
<evidence type="ECO:0000313" key="1">
    <source>
        <dbReference type="EMBL" id="AFU59925.1"/>
    </source>
</evidence>
<sequence>MRTMMQYSFQNMNFRGDAKPYQDLLRSMAAEGLCVKSSNPQIHDHAFKQLSEREPMTF</sequence>
<dbReference type="InParanoid" id="K0IIX1"/>
<proteinExistence type="predicted"/>
<dbReference type="AlphaFoldDB" id="K0IIX1"/>
<name>K0IIX1_NITGG</name>
<accession>K0IIX1</accession>
<gene>
    <name evidence="1" type="ordered locus">Ngar_c30070</name>
</gene>
<dbReference type="BioCyc" id="CNIT1237085:G1324-3007-MONOMER"/>
<reference evidence="1 2" key="1">
    <citation type="journal article" date="2012" name="Environ. Microbiol.">
        <title>The genome of the ammonia-oxidizing Candidatus Nitrososphaera gargensis: insights into metabolic versatility and environmental adaptations.</title>
        <authorList>
            <person name="Spang A."/>
            <person name="Poehlein A."/>
            <person name="Offre P."/>
            <person name="Zumbragel S."/>
            <person name="Haider S."/>
            <person name="Rychlik N."/>
            <person name="Nowka B."/>
            <person name="Schmeisser C."/>
            <person name="Lebedeva E.V."/>
            <person name="Rattei T."/>
            <person name="Bohm C."/>
            <person name="Schmid M."/>
            <person name="Galushko A."/>
            <person name="Hatzenpichler R."/>
            <person name="Weinmaier T."/>
            <person name="Daniel R."/>
            <person name="Schleper C."/>
            <person name="Spieck E."/>
            <person name="Streit W."/>
            <person name="Wagner M."/>
        </authorList>
    </citation>
    <scope>NUCLEOTIDE SEQUENCE [LARGE SCALE GENOMIC DNA]</scope>
    <source>
        <strain evidence="2">Ga9.2</strain>
    </source>
</reference>
<organism evidence="1 2">
    <name type="scientific">Nitrososphaera gargensis (strain Ga9.2)</name>
    <dbReference type="NCBI Taxonomy" id="1237085"/>
    <lineage>
        <taxon>Archaea</taxon>
        <taxon>Nitrososphaerota</taxon>
        <taxon>Nitrososphaeria</taxon>
        <taxon>Nitrososphaerales</taxon>
        <taxon>Nitrososphaeraceae</taxon>
        <taxon>Nitrososphaera</taxon>
    </lineage>
</organism>